<keyword evidence="1" id="KW-0812">Transmembrane</keyword>
<feature type="transmembrane region" description="Helical" evidence="1">
    <location>
        <begin position="149"/>
        <end position="175"/>
    </location>
</feature>
<name>A0A0C3MCF5_9PORP</name>
<gene>
    <name evidence="2" type="ORF">BA92_12140</name>
</gene>
<organism evidence="2 3">
    <name type="scientific">Sanguibacteroides justesenii</name>
    <dbReference type="NCBI Taxonomy" id="1547597"/>
    <lineage>
        <taxon>Bacteria</taxon>
        <taxon>Pseudomonadati</taxon>
        <taxon>Bacteroidota</taxon>
        <taxon>Bacteroidia</taxon>
        <taxon>Bacteroidales</taxon>
        <taxon>Porphyromonadaceae</taxon>
        <taxon>Sanguibacteroides</taxon>
    </lineage>
</organism>
<feature type="transmembrane region" description="Helical" evidence="1">
    <location>
        <begin position="116"/>
        <end position="137"/>
    </location>
</feature>
<keyword evidence="3" id="KW-1185">Reference proteome</keyword>
<protein>
    <recommendedName>
        <fullName evidence="4">Xanthan lyase</fullName>
    </recommendedName>
</protein>
<keyword evidence="1" id="KW-1133">Transmembrane helix</keyword>
<dbReference type="AlphaFoldDB" id="A0A0C3MCF5"/>
<sequence length="1132" mass="131304">MGIMNFNHIDLVAKYEERIVRRSGIFVFLAFLLIGGILSFHVFAHSDWRIASYAFRLDIPSAIPYTNAYLFCIFQAFLSIFIAGDFIRREPQKNTNEALLTRSVTNVEYVLGKGLAVVKILIVLDIVLMVLTSILHVSATDAVFSPLLYLFYFFTLTLPAIFFTTAWIVCIKIFVRSRVFALLLLLLCLWGTLMLLPFLAHGIGDFTASRIPNIFSPIAGHPGIGSYLLQRLVFVWFALGLFALSVVGFKRLSEKRKYVGWIIPVCFWAGIVTACCYLFPFERHNELRDHYRSIYERYDNTPKVNTNKHEITFRQEGERLSSTSKLMIENRNLTAIDTLLFYLNPGLELSGLTIDGREMSFEREEQVIIIPYGLQPGDSLSVTMSYSGKIDPFICYPDIENKEFNEMDFNNMLCLGHRFFFLTDAFTLLTPETIWYPTTIPVTNIGFPWMSRRDYTLYRLTVVDPVQKTVLSQGEMSVKEDTIRFDNKQNLFGITLVMGDMDKEQFRALDFLSEYYYPRGEIPCQGAFLASEEGKTQSVERIKWLFTTYYKYPYGKVQLVEVPVSFHTFIRRWREGTDYVHPELFFVSERRTSRLTDYKDILEKKIQRDLAQITEDMKDMLWDAVKAMPLAEVESDLIVKNFNLFYRAEREKNFFSWLSFMKKNEDRSSITASSWNKYDCSFLGKEGTVLLSSFRYPMINSLFNVMKTDESLASNIWFKIVRDMKAIEFLSEKSLEQAFQPGEVVPEIKSIVDVKGKELRNRLLSLVGDSLNRFVDSFTERYKHKEVDFDLFCSELNRRFDIDIYPVLNRWYTGKGIPSFVVRDIEINGDKEKELATVYFKVWNKSEVEGMVSVNYQFAKTSALKYITIAPRACLEVALAVPFKDGFSQFSIYLGLSKNLPEEFVIWDEGKVWVDRDTIREIDTTCFMPPANEIIVDNEDEGFVIREERSSYFEKPAKDKKYNSYPPKQSEWRWTLFASYDAYGDVVRSFYSKGSGRGKSQVEWNASIQEAGTYELFIKHVSIDGNSRKWKDAPSVEYSFFHDNVEDKIVFITDKYWKDNILTVKLHRANGEQEEIELEGRKEGRGSDFFYGWIFSGRYELSPGNVKLMLQDKGLLPGEVLAADAVKWVKVE</sequence>
<proteinExistence type="predicted"/>
<dbReference type="Proteomes" id="UP000031980">
    <property type="component" value="Unassembled WGS sequence"/>
</dbReference>
<feature type="transmembrane region" description="Helical" evidence="1">
    <location>
        <begin position="224"/>
        <end position="246"/>
    </location>
</feature>
<evidence type="ECO:0000256" key="1">
    <source>
        <dbReference type="SAM" id="Phobius"/>
    </source>
</evidence>
<feature type="transmembrane region" description="Helical" evidence="1">
    <location>
        <begin position="24"/>
        <end position="43"/>
    </location>
</feature>
<reference evidence="2 3" key="1">
    <citation type="submission" date="2014-07" db="EMBL/GenBank/DDBJ databases">
        <title>Porphyromonadaceae bacterium OUH 308042 = ATCC BAA-2681 = DSM 28342 draft genome.</title>
        <authorList>
            <person name="Sydenham T.V."/>
            <person name="Hasman H."/>
            <person name="Justensen U.S."/>
        </authorList>
    </citation>
    <scope>NUCLEOTIDE SEQUENCE [LARGE SCALE GENOMIC DNA]</scope>
    <source>
        <strain evidence="2 3">OUH 308042</strain>
    </source>
</reference>
<keyword evidence="1" id="KW-0472">Membrane</keyword>
<comment type="caution">
    <text evidence="2">The sequence shown here is derived from an EMBL/GenBank/DDBJ whole genome shotgun (WGS) entry which is preliminary data.</text>
</comment>
<feature type="transmembrane region" description="Helical" evidence="1">
    <location>
        <begin position="182"/>
        <end position="204"/>
    </location>
</feature>
<feature type="transmembrane region" description="Helical" evidence="1">
    <location>
        <begin position="63"/>
        <end position="83"/>
    </location>
</feature>
<dbReference type="EMBL" id="JPIU01000040">
    <property type="protein sequence ID" value="KIO44118.1"/>
    <property type="molecule type" value="Genomic_DNA"/>
</dbReference>
<accession>A0A0C3MCF5</accession>
<evidence type="ECO:0008006" key="4">
    <source>
        <dbReference type="Google" id="ProtNLM"/>
    </source>
</evidence>
<evidence type="ECO:0000313" key="3">
    <source>
        <dbReference type="Proteomes" id="UP000031980"/>
    </source>
</evidence>
<evidence type="ECO:0000313" key="2">
    <source>
        <dbReference type="EMBL" id="KIO44118.1"/>
    </source>
</evidence>
<feature type="transmembrane region" description="Helical" evidence="1">
    <location>
        <begin position="258"/>
        <end position="280"/>
    </location>
</feature>